<evidence type="ECO:0000256" key="5">
    <source>
        <dbReference type="PIRSR" id="PIRSR001430-2"/>
    </source>
</evidence>
<name>A0A1J1GW21_PLAGA</name>
<dbReference type="InterPro" id="IPR020097">
    <property type="entry name" value="PsdUridine_synth_TruA_a/b_dom"/>
</dbReference>
<dbReference type="OrthoDB" id="25767at2759"/>
<dbReference type="OMA" id="MYIFKIA"/>
<feature type="binding site" evidence="5">
    <location>
        <position position="123"/>
    </location>
    <ligand>
        <name>substrate</name>
    </ligand>
</feature>
<accession>A0A1J1GW21</accession>
<comment type="catalytic activity">
    <reaction evidence="6">
        <text>uridine(38/39/40) in tRNA = pseudouridine(38/39/40) in tRNA</text>
        <dbReference type="Rhea" id="RHEA:22376"/>
        <dbReference type="Rhea" id="RHEA-COMP:10085"/>
        <dbReference type="Rhea" id="RHEA-COMP:10087"/>
        <dbReference type="ChEBI" id="CHEBI:65314"/>
        <dbReference type="ChEBI" id="CHEBI:65315"/>
        <dbReference type="EC" id="5.4.99.12"/>
    </reaction>
</comment>
<dbReference type="Pfam" id="PF01416">
    <property type="entry name" value="PseudoU_synth_1"/>
    <property type="match status" value="1"/>
</dbReference>
<feature type="domain" description="Pseudouridine synthase I TruA alpha/beta" evidence="7">
    <location>
        <begin position="140"/>
        <end position="244"/>
    </location>
</feature>
<dbReference type="SUPFAM" id="SSF55120">
    <property type="entry name" value="Pseudouridine synthase"/>
    <property type="match status" value="1"/>
</dbReference>
<keyword evidence="9" id="KW-1185">Reference proteome</keyword>
<organism evidence="8 9">
    <name type="scientific">Plasmodium gallinaceum</name>
    <dbReference type="NCBI Taxonomy" id="5849"/>
    <lineage>
        <taxon>Eukaryota</taxon>
        <taxon>Sar</taxon>
        <taxon>Alveolata</taxon>
        <taxon>Apicomplexa</taxon>
        <taxon>Aconoidasida</taxon>
        <taxon>Haemosporida</taxon>
        <taxon>Plasmodiidae</taxon>
        <taxon>Plasmodium</taxon>
        <taxon>Plasmodium (Haemamoeba)</taxon>
    </lineage>
</organism>
<evidence type="ECO:0000259" key="7">
    <source>
        <dbReference type="Pfam" id="PF01416"/>
    </source>
</evidence>
<comment type="similarity">
    <text evidence="1 6">Belongs to the tRNA pseudouridine synthase TruA family.</text>
</comment>
<evidence type="ECO:0000256" key="4">
    <source>
        <dbReference type="PIRSR" id="PIRSR001430-1"/>
    </source>
</evidence>
<proteinExistence type="inferred from homology"/>
<dbReference type="InterPro" id="IPR020103">
    <property type="entry name" value="PsdUridine_synth_cat_dom_sf"/>
</dbReference>
<dbReference type="GeneID" id="39732747"/>
<evidence type="ECO:0000256" key="1">
    <source>
        <dbReference type="ARBA" id="ARBA00009375"/>
    </source>
</evidence>
<dbReference type="PANTHER" id="PTHR11142">
    <property type="entry name" value="PSEUDOURIDYLATE SYNTHASE"/>
    <property type="match status" value="1"/>
</dbReference>
<dbReference type="EC" id="5.4.99.12" evidence="6"/>
<dbReference type="InterPro" id="IPR020094">
    <property type="entry name" value="TruA/RsuA/RluB/E/F_N"/>
</dbReference>
<dbReference type="PIRSF" id="PIRSF001430">
    <property type="entry name" value="tRNA_psdUrid_synth"/>
    <property type="match status" value="1"/>
</dbReference>
<dbReference type="GO" id="GO:0031119">
    <property type="term" value="P:tRNA pseudouridine synthesis"/>
    <property type="evidence" value="ECO:0007669"/>
    <property type="project" value="TreeGrafter"/>
</dbReference>
<evidence type="ECO:0000256" key="3">
    <source>
        <dbReference type="ARBA" id="ARBA00023235"/>
    </source>
</evidence>
<dbReference type="InterPro" id="IPR020095">
    <property type="entry name" value="PsdUridine_synth_TruA_C"/>
</dbReference>
<evidence type="ECO:0000256" key="6">
    <source>
        <dbReference type="RuleBase" id="RU003792"/>
    </source>
</evidence>
<comment type="caution">
    <text evidence="8">The sequence shown here is derived from an EMBL/GenBank/DDBJ whole genome shotgun (WGS) entry which is preliminary data.</text>
</comment>
<dbReference type="HAMAP" id="MF_00171">
    <property type="entry name" value="TruA"/>
    <property type="match status" value="1"/>
</dbReference>
<evidence type="ECO:0000313" key="9">
    <source>
        <dbReference type="Proteomes" id="UP000220797"/>
    </source>
</evidence>
<feature type="active site" description="Nucleophile" evidence="4">
    <location>
        <position position="59"/>
    </location>
</feature>
<keyword evidence="2 6" id="KW-0819">tRNA processing</keyword>
<dbReference type="RefSeq" id="XP_028529439.1">
    <property type="nucleotide sequence ID" value="XM_028672936.1"/>
</dbReference>
<sequence>MKETYNFIIFFSYVGMEFNGSAYQKDNKNTVENKLIENLLNLKLISNKNNSFSRVSRTDKGVSARVNALTIRLKIKYQNMSMLDIKKLYVKELNKKLKNIHIIDIQDVPNMFDARLNCIHRTYVYFFLNKNYNLEKMKEASKLFLGEHDFSNFCKKRKNNTSFKRTVLKFEIKNIDKNFFYFKIKGVSFLYNQIRHMVSILFLVGKGLMDKSDISNMLNNSPMKNKNYKIADENGLLLYSFKFNDFNFNINIDNRIFSNVMNKYIQSTILLISLCYPLKIKKPNDDFFENIDD</sequence>
<evidence type="ECO:0000256" key="2">
    <source>
        <dbReference type="ARBA" id="ARBA00022694"/>
    </source>
</evidence>
<reference evidence="8" key="1">
    <citation type="submission" date="2015-04" db="EMBL/GenBank/DDBJ databases">
        <authorList>
            <consortium name="Pathogen Informatics"/>
        </authorList>
    </citation>
    <scope>NUCLEOTIDE SEQUENCE [LARGE SCALE GENOMIC DNA]</scope>
    <source>
        <strain evidence="8">8A</strain>
    </source>
</reference>
<dbReference type="EMBL" id="CVMV01000070">
    <property type="protein sequence ID" value="CRG96635.1"/>
    <property type="molecule type" value="Genomic_DNA"/>
</dbReference>
<dbReference type="InterPro" id="IPR001406">
    <property type="entry name" value="PsdUridine_synth_TruA"/>
</dbReference>
<dbReference type="PANTHER" id="PTHR11142:SF5">
    <property type="entry name" value="TRNA PSEUDOURIDINE(38_39) SYNTHASE"/>
    <property type="match status" value="1"/>
</dbReference>
<dbReference type="NCBIfam" id="TIGR00071">
    <property type="entry name" value="hisT_truA"/>
    <property type="match status" value="1"/>
</dbReference>
<evidence type="ECO:0000313" key="8">
    <source>
        <dbReference type="EMBL" id="CRG96635.1"/>
    </source>
</evidence>
<dbReference type="Gene3D" id="3.30.70.660">
    <property type="entry name" value="Pseudouridine synthase I, catalytic domain, C-terminal subdomain"/>
    <property type="match status" value="1"/>
</dbReference>
<dbReference type="Proteomes" id="UP000220797">
    <property type="component" value="Unassembled WGS sequence"/>
</dbReference>
<keyword evidence="3 6" id="KW-0413">Isomerase</keyword>
<dbReference type="GO" id="GO:0160147">
    <property type="term" value="F:tRNA pseudouridine(38-40) synthase activity"/>
    <property type="evidence" value="ECO:0007669"/>
    <property type="project" value="UniProtKB-EC"/>
</dbReference>
<dbReference type="GO" id="GO:0005737">
    <property type="term" value="C:cytoplasm"/>
    <property type="evidence" value="ECO:0007669"/>
    <property type="project" value="TreeGrafter"/>
</dbReference>
<gene>
    <name evidence="8" type="ORF">PGAL8A_00421500</name>
</gene>
<protein>
    <recommendedName>
        <fullName evidence="6">tRNA pseudouridine synthase</fullName>
        <ecNumber evidence="6">5.4.99.12</ecNumber>
    </recommendedName>
</protein>
<dbReference type="AlphaFoldDB" id="A0A1J1GW21"/>
<dbReference type="GO" id="GO:0005634">
    <property type="term" value="C:nucleus"/>
    <property type="evidence" value="ECO:0007669"/>
    <property type="project" value="TreeGrafter"/>
</dbReference>
<dbReference type="Gene3D" id="3.30.70.580">
    <property type="entry name" value="Pseudouridine synthase I, catalytic domain, N-terminal subdomain"/>
    <property type="match status" value="1"/>
</dbReference>
<dbReference type="VEuPathDB" id="PlasmoDB:PGAL8A_00421500"/>
<dbReference type="GO" id="GO:0003723">
    <property type="term" value="F:RNA binding"/>
    <property type="evidence" value="ECO:0007669"/>
    <property type="project" value="InterPro"/>
</dbReference>
<dbReference type="GO" id="GO:1990481">
    <property type="term" value="P:mRNA pseudouridine synthesis"/>
    <property type="evidence" value="ECO:0007669"/>
    <property type="project" value="TreeGrafter"/>
</dbReference>